<feature type="domain" description="NF-X1-type" evidence="9">
    <location>
        <begin position="1124"/>
        <end position="1145"/>
    </location>
</feature>
<dbReference type="GO" id="GO:0000977">
    <property type="term" value="F:RNA polymerase II transcription regulatory region sequence-specific DNA binding"/>
    <property type="evidence" value="ECO:0007669"/>
    <property type="project" value="TreeGrafter"/>
</dbReference>
<feature type="compositionally biased region" description="Low complexity" evidence="7">
    <location>
        <begin position="391"/>
        <end position="406"/>
    </location>
</feature>
<keyword evidence="8" id="KW-0812">Transmembrane</keyword>
<evidence type="ECO:0000313" key="11">
    <source>
        <dbReference type="Proteomes" id="UP000069272"/>
    </source>
</evidence>
<keyword evidence="6" id="KW-0175">Coiled coil</keyword>
<feature type="compositionally biased region" description="Basic and acidic residues" evidence="7">
    <location>
        <begin position="207"/>
        <end position="239"/>
    </location>
</feature>
<evidence type="ECO:0000313" key="10">
    <source>
        <dbReference type="EnsemblMetazoa" id="AALB005721-PA"/>
    </source>
</evidence>
<feature type="domain" description="NF-X1-type" evidence="9">
    <location>
        <begin position="1016"/>
        <end position="1045"/>
    </location>
</feature>
<comment type="similarity">
    <text evidence="1">Belongs to the NFX1 family.</text>
</comment>
<dbReference type="AlphaFoldDB" id="A0A182FGS8"/>
<accession>A0A182FGS8</accession>
<dbReference type="PANTHER" id="PTHR12360:SF1">
    <property type="entry name" value="NF-X1-TYPE ZINC FINGER PROTEIN NFXL1"/>
    <property type="match status" value="1"/>
</dbReference>
<dbReference type="VEuPathDB" id="VectorBase:AALB005721"/>
<protein>
    <recommendedName>
        <fullName evidence="9">NF-X1-type domain-containing protein</fullName>
    </recommendedName>
</protein>
<dbReference type="GO" id="GO:0005634">
    <property type="term" value="C:nucleus"/>
    <property type="evidence" value="ECO:0007669"/>
    <property type="project" value="InterPro"/>
</dbReference>
<dbReference type="VEuPathDB" id="VectorBase:AALB20_028233"/>
<organism evidence="10 11">
    <name type="scientific">Anopheles albimanus</name>
    <name type="common">New world malaria mosquito</name>
    <dbReference type="NCBI Taxonomy" id="7167"/>
    <lineage>
        <taxon>Eukaryota</taxon>
        <taxon>Metazoa</taxon>
        <taxon>Ecdysozoa</taxon>
        <taxon>Arthropoda</taxon>
        <taxon>Hexapoda</taxon>
        <taxon>Insecta</taxon>
        <taxon>Pterygota</taxon>
        <taxon>Neoptera</taxon>
        <taxon>Endopterygota</taxon>
        <taxon>Diptera</taxon>
        <taxon>Nematocera</taxon>
        <taxon>Culicoidea</taxon>
        <taxon>Culicidae</taxon>
        <taxon>Anophelinae</taxon>
        <taxon>Anopheles</taxon>
    </lineage>
</organism>
<feature type="region of interest" description="Disordered" evidence="7">
    <location>
        <begin position="207"/>
        <end position="280"/>
    </location>
</feature>
<feature type="domain" description="NF-X1-type" evidence="9">
    <location>
        <begin position="1055"/>
        <end position="1073"/>
    </location>
</feature>
<dbReference type="VEuPathDB" id="VectorBase:AALB20_026942"/>
<keyword evidence="8" id="KW-0472">Membrane</keyword>
<feature type="region of interest" description="Disordered" evidence="7">
    <location>
        <begin position="349"/>
        <end position="457"/>
    </location>
</feature>
<name>A0A182FGS8_ANOAL</name>
<dbReference type="STRING" id="7167.A0A182FGS8"/>
<feature type="coiled-coil region" evidence="6">
    <location>
        <begin position="1180"/>
        <end position="1210"/>
    </location>
</feature>
<feature type="domain" description="NF-X1-type" evidence="9">
    <location>
        <begin position="935"/>
        <end position="959"/>
    </location>
</feature>
<reference evidence="10 11" key="1">
    <citation type="journal article" date="2017" name="G3 (Bethesda)">
        <title>The Physical Genome Mapping of Anopheles albimanus Corrected Scaffold Misassemblies and Identified Interarm Rearrangements in Genus Anopheles.</title>
        <authorList>
            <person name="Artemov G.N."/>
            <person name="Peery A.N."/>
            <person name="Jiang X."/>
            <person name="Tu Z."/>
            <person name="Stegniy V.N."/>
            <person name="Sharakhova M.V."/>
            <person name="Sharakhov I.V."/>
        </authorList>
    </citation>
    <scope>NUCLEOTIDE SEQUENCE [LARGE SCALE GENOMIC DNA]</scope>
    <source>
        <strain evidence="10 11">ALBI9_A</strain>
    </source>
</reference>
<feature type="domain" description="NF-X1-type" evidence="9">
    <location>
        <begin position="822"/>
        <end position="841"/>
    </location>
</feature>
<feature type="domain" description="NF-X1-type" evidence="9">
    <location>
        <begin position="717"/>
        <end position="736"/>
    </location>
</feature>
<evidence type="ECO:0000256" key="8">
    <source>
        <dbReference type="SAM" id="Phobius"/>
    </source>
</evidence>
<dbReference type="SMART" id="SM00438">
    <property type="entry name" value="ZnF_NFX"/>
    <property type="match status" value="11"/>
</dbReference>
<sequence length="1257" mass="139430">MGSFNSKISPSNDKIRDGEQGEEPTIDPRSPTLHINRSPISPEKGGVSRTSITKVKDLTAALTETETSMVTNLQTPNIQHLPKRFQSIIDPRSPSTFTRTPLLVDTESVTLDCSNLANIVSTLQYDDVREEDRGEASFKDCDTEGLPVDICSLQIEQDDDESAPILEPTDPNEVTVFEDAEVVPFAGIDPRSPSIAIARTPMVLGKDEEAEKKREAMMEQVEKVEDTKGNVEGQEHTPKQNDLQQQQQDGEAGRGEATPKKDKQSPASGGLKAGSRTPLGCVTNIGTAGNNIRRLALMGQLKQKSIATDEQKLIARSPNAGAPSRRHQFCAPATYTNMAYRDRKLAAPKVPNAWRLPTPPPQPGGQRKPGTSNTRNTDERMAGSKIPQPKTPSSSTAPTTTAAMKKSAQEKFNQVQRQHVEKARQYATEYVSSEEEEDDDAANRQLDGAGRNDGSATQNILGSVLKNYNGAPSDMGRTQEYLQNLLESRNAVCLICIGTVKRADKIWSCQSCYTFFHLLCIQRWANDRISMKRMHHEEQEGYYNNRGEYIPKPVFSMHWDCPKCRHEYEPVDIPRHYECFCGKEQDPALHPWLIPHSCGEPCGKQLKPACGHHCRLLCHPGPCPPCPQTISVSCRCAKSALKTIRCSQGSWTCTVKCTRKLGCGIHECTERCHPTGECPPCRNRSKQPCLCGAESKEVNCFESRWQCEKVCNRPYACSLHKCELRCHAGPCGECPLGKPRSCPCGRTQTRAACSERIGTCGDTCQKVLACGVHQCMERCHEGECGSCLVLVQKTCRCGQTSREIPCSKEATCETKCKKVRRCGRHPCNRKCCDGQCPDCDKVCGKTLSCGRHKCSSCCHQGACYPCNQKSTVKCRCGGTSTEVACGREKKAHAPKCTLPCRQPAKCHHQNPHACHAGECPPCVQPCGEPNDTTNCEHPCEAKCHDAVTVITKDKHFKPVGPWDVPRETVEVKRLPHPICEVKVPVMCLGGHETCDWPCHNSKPASCGRPCGRLLKCGLHRCPLQCHKVTHRASTTQDSRCEPCAAGCVVPRPAGCVHPCKRRCHQNPCEPCLVSIKDKCYCGLTQVFYTCNDLYPPGEGATEEMRERRNAVLSCGQKCIKNLSCGHRCSSVCHPGPCPNPELCTKKVKVACGCNHRKAELPCNVAKESGGLECDETCEAIRVQRLQEEKAREEERRAQEELANQRELEEYERKFNRRKHRERKRHEVKEQESRNLLLYILPAVILLVGVVLYFVLLQ</sequence>
<dbReference type="Pfam" id="PF01422">
    <property type="entry name" value="zf-NF-X1"/>
    <property type="match status" value="10"/>
</dbReference>
<dbReference type="CDD" id="cd16697">
    <property type="entry name" value="RING-CH-C4HC3_NFXL1"/>
    <property type="match status" value="1"/>
</dbReference>
<keyword evidence="8" id="KW-1133">Transmembrane helix</keyword>
<evidence type="ECO:0000256" key="2">
    <source>
        <dbReference type="ARBA" id="ARBA00022723"/>
    </source>
</evidence>
<feature type="transmembrane region" description="Helical" evidence="8">
    <location>
        <begin position="1235"/>
        <end position="1255"/>
    </location>
</feature>
<feature type="domain" description="NF-X1-type" evidence="9">
    <location>
        <begin position="770"/>
        <end position="789"/>
    </location>
</feature>
<evidence type="ECO:0000256" key="4">
    <source>
        <dbReference type="ARBA" id="ARBA00022771"/>
    </source>
</evidence>
<evidence type="ECO:0000259" key="9">
    <source>
        <dbReference type="SMART" id="SM00438"/>
    </source>
</evidence>
<dbReference type="GO" id="GO:0000981">
    <property type="term" value="F:DNA-binding transcription factor activity, RNA polymerase II-specific"/>
    <property type="evidence" value="ECO:0007669"/>
    <property type="project" value="TreeGrafter"/>
</dbReference>
<evidence type="ECO:0000256" key="3">
    <source>
        <dbReference type="ARBA" id="ARBA00022737"/>
    </source>
</evidence>
<dbReference type="InterPro" id="IPR000967">
    <property type="entry name" value="Znf_NFX1"/>
</dbReference>
<keyword evidence="11" id="KW-1185">Reference proteome</keyword>
<feature type="domain" description="NF-X1-type" evidence="9">
    <location>
        <begin position="906"/>
        <end position="924"/>
    </location>
</feature>
<keyword evidence="3" id="KW-0677">Repeat</keyword>
<evidence type="ECO:0000256" key="6">
    <source>
        <dbReference type="SAM" id="Coils"/>
    </source>
</evidence>
<dbReference type="GO" id="GO:0008270">
    <property type="term" value="F:zinc ion binding"/>
    <property type="evidence" value="ECO:0007669"/>
    <property type="project" value="UniProtKB-KW"/>
</dbReference>
<evidence type="ECO:0000256" key="7">
    <source>
        <dbReference type="SAM" id="MobiDB-lite"/>
    </source>
</evidence>
<proteinExistence type="inferred from homology"/>
<dbReference type="EnsemblMetazoa" id="AALB005721-RA">
    <property type="protein sequence ID" value="AALB005721-PA"/>
    <property type="gene ID" value="AALB005721"/>
</dbReference>
<keyword evidence="2" id="KW-0479">Metal-binding</keyword>
<feature type="domain" description="NF-X1-type" evidence="9">
    <location>
        <begin position="663"/>
        <end position="691"/>
    </location>
</feature>
<feature type="compositionally biased region" description="Basic and acidic residues" evidence="7">
    <location>
        <begin position="251"/>
        <end position="264"/>
    </location>
</feature>
<feature type="compositionally biased region" description="Polar residues" evidence="7">
    <location>
        <begin position="1"/>
        <end position="12"/>
    </location>
</feature>
<feature type="domain" description="NF-X1-type" evidence="9">
    <location>
        <begin position="849"/>
        <end position="868"/>
    </location>
</feature>
<dbReference type="Proteomes" id="UP000069272">
    <property type="component" value="Chromosome 3L"/>
</dbReference>
<dbReference type="PANTHER" id="PTHR12360">
    <property type="entry name" value="NUCLEAR TRANSCRIPTION FACTOR, X-BOX BINDING 1 NFX1"/>
    <property type="match status" value="1"/>
</dbReference>
<feature type="region of interest" description="Disordered" evidence="7">
    <location>
        <begin position="1"/>
        <end position="51"/>
    </location>
</feature>
<feature type="domain" description="NF-X1-type" evidence="9">
    <location>
        <begin position="610"/>
        <end position="628"/>
    </location>
</feature>
<reference evidence="10" key="2">
    <citation type="submission" date="2022-08" db="UniProtKB">
        <authorList>
            <consortium name="EnsemblMetazoa"/>
        </authorList>
    </citation>
    <scope>IDENTIFICATION</scope>
    <source>
        <strain evidence="10">STECLA/ALBI9_A</strain>
    </source>
</reference>
<keyword evidence="5" id="KW-0862">Zinc</keyword>
<evidence type="ECO:0000256" key="1">
    <source>
        <dbReference type="ARBA" id="ARBA00007269"/>
    </source>
</evidence>
<keyword evidence="4" id="KW-0863">Zinc-finger</keyword>
<evidence type="ECO:0000256" key="5">
    <source>
        <dbReference type="ARBA" id="ARBA00022833"/>
    </source>
</evidence>
<dbReference type="InterPro" id="IPR034078">
    <property type="entry name" value="NFX1_fam"/>
</dbReference>
<dbReference type="CDD" id="cd06008">
    <property type="entry name" value="NF-X1-zinc-finger"/>
    <property type="match status" value="5"/>
</dbReference>